<dbReference type="GO" id="GO:0016746">
    <property type="term" value="F:acyltransferase activity"/>
    <property type="evidence" value="ECO:0007669"/>
    <property type="project" value="UniProtKB-KW"/>
</dbReference>
<dbReference type="InterPro" id="IPR002656">
    <property type="entry name" value="Acyl_transf_3_dom"/>
</dbReference>
<name>A0ABU5EB34_9PROT</name>
<dbReference type="EC" id="2.3.-.-" evidence="3"/>
<proteinExistence type="predicted"/>
<reference evidence="3 4" key="1">
    <citation type="journal article" date="2016" name="Antonie Van Leeuwenhoek">
        <title>Dongia soli sp. nov., isolated from soil from Dokdo, Korea.</title>
        <authorList>
            <person name="Kim D.U."/>
            <person name="Lee H."/>
            <person name="Kim H."/>
            <person name="Kim S.G."/>
            <person name="Ka J.O."/>
        </authorList>
    </citation>
    <scope>NUCLEOTIDE SEQUENCE [LARGE SCALE GENOMIC DNA]</scope>
    <source>
        <strain evidence="3 4">D78</strain>
    </source>
</reference>
<keyword evidence="3" id="KW-0808">Transferase</keyword>
<dbReference type="PANTHER" id="PTHR23028">
    <property type="entry name" value="ACETYLTRANSFERASE"/>
    <property type="match status" value="1"/>
</dbReference>
<feature type="transmembrane region" description="Helical" evidence="1">
    <location>
        <begin position="260"/>
        <end position="279"/>
    </location>
</feature>
<keyword evidence="1" id="KW-0472">Membrane</keyword>
<feature type="transmembrane region" description="Helical" evidence="1">
    <location>
        <begin position="12"/>
        <end position="30"/>
    </location>
</feature>
<feature type="transmembrane region" description="Helical" evidence="1">
    <location>
        <begin position="147"/>
        <end position="166"/>
    </location>
</feature>
<feature type="transmembrane region" description="Helical" evidence="1">
    <location>
        <begin position="90"/>
        <end position="108"/>
    </location>
</feature>
<keyword evidence="1" id="KW-1133">Transmembrane helix</keyword>
<dbReference type="Pfam" id="PF01757">
    <property type="entry name" value="Acyl_transf_3"/>
    <property type="match status" value="1"/>
</dbReference>
<evidence type="ECO:0000256" key="1">
    <source>
        <dbReference type="SAM" id="Phobius"/>
    </source>
</evidence>
<evidence type="ECO:0000259" key="2">
    <source>
        <dbReference type="Pfam" id="PF01757"/>
    </source>
</evidence>
<dbReference type="RefSeq" id="WP_320508151.1">
    <property type="nucleotide sequence ID" value="NZ_JAXCLW010000002.1"/>
</dbReference>
<feature type="transmembrane region" description="Helical" evidence="1">
    <location>
        <begin position="201"/>
        <end position="224"/>
    </location>
</feature>
<keyword evidence="4" id="KW-1185">Reference proteome</keyword>
<dbReference type="PANTHER" id="PTHR23028:SF53">
    <property type="entry name" value="ACYL_TRANSF_3 DOMAIN-CONTAINING PROTEIN"/>
    <property type="match status" value="1"/>
</dbReference>
<feature type="transmembrane region" description="Helical" evidence="1">
    <location>
        <begin position="323"/>
        <end position="348"/>
    </location>
</feature>
<feature type="transmembrane region" description="Helical" evidence="1">
    <location>
        <begin position="50"/>
        <end position="70"/>
    </location>
</feature>
<dbReference type="InterPro" id="IPR050879">
    <property type="entry name" value="Acyltransferase_3"/>
</dbReference>
<evidence type="ECO:0000313" key="3">
    <source>
        <dbReference type="EMBL" id="MDY0883102.1"/>
    </source>
</evidence>
<feature type="transmembrane region" description="Helical" evidence="1">
    <location>
        <begin position="291"/>
        <end position="317"/>
    </location>
</feature>
<feature type="domain" description="Acyltransferase 3" evidence="2">
    <location>
        <begin position="9"/>
        <end position="344"/>
    </location>
</feature>
<feature type="transmembrane region" description="Helical" evidence="1">
    <location>
        <begin position="178"/>
        <end position="195"/>
    </location>
</feature>
<keyword evidence="3" id="KW-0012">Acyltransferase</keyword>
<protein>
    <submittedName>
        <fullName evidence="3">Acyltransferase</fullName>
        <ecNumber evidence="3">2.3.-.-</ecNumber>
    </submittedName>
</protein>
<accession>A0ABU5EB34</accession>
<dbReference type="EMBL" id="JAXCLW010000002">
    <property type="protein sequence ID" value="MDY0883102.1"/>
    <property type="molecule type" value="Genomic_DNA"/>
</dbReference>
<organism evidence="3 4">
    <name type="scientific">Dongia soli</name>
    <dbReference type="NCBI Taxonomy" id="600628"/>
    <lineage>
        <taxon>Bacteria</taxon>
        <taxon>Pseudomonadati</taxon>
        <taxon>Pseudomonadota</taxon>
        <taxon>Alphaproteobacteria</taxon>
        <taxon>Rhodospirillales</taxon>
        <taxon>Dongiaceae</taxon>
        <taxon>Dongia</taxon>
    </lineage>
</organism>
<evidence type="ECO:0000313" key="4">
    <source>
        <dbReference type="Proteomes" id="UP001279642"/>
    </source>
</evidence>
<dbReference type="Proteomes" id="UP001279642">
    <property type="component" value="Unassembled WGS sequence"/>
</dbReference>
<comment type="caution">
    <text evidence="3">The sequence shown here is derived from an EMBL/GenBank/DDBJ whole genome shotgun (WGS) entry which is preliminary data.</text>
</comment>
<gene>
    <name evidence="3" type="ORF">SMD27_09615</name>
</gene>
<keyword evidence="1" id="KW-0812">Transmembrane</keyword>
<sequence>MSASHRIDILDGLRAVAIMAVLLYHYFVKFADPGGPDPYPYAAAYAGVSIAKYGFMGVQLFFVVSGFVIAMTLARCTTISEFYLRRFARLWPPLLVCAIITFAALNVIDTNFAQQRRAMMLDLIPSLTLTSPKIWLWLNHNIRYVDGAYWSLFVEARFYIYAAIIYRWSAKGKFLRNYIIFSMTAVAIATLYRALLQDDRWYLIIDGLFYPAHTLWFAAGILFYEVWTGHIRLKKAIGLLTLGFVPLVYMLRTFHPDISVVPLATMSLIILLLFVVFSVRPEWLAPLRFRAVLWMGTISYSVYLLHQNVGLGLISLIPQRLPWWMQLGLVAAVSAAILLLSSVVYVLIEQRGKAMVLRHLLRSPPVGLQM</sequence>
<feature type="transmembrane region" description="Helical" evidence="1">
    <location>
        <begin position="236"/>
        <end position="254"/>
    </location>
</feature>